<dbReference type="GO" id="GO:0016020">
    <property type="term" value="C:membrane"/>
    <property type="evidence" value="ECO:0007669"/>
    <property type="project" value="InterPro"/>
</dbReference>
<dbReference type="GO" id="GO:0000155">
    <property type="term" value="F:phosphorelay sensor kinase activity"/>
    <property type="evidence" value="ECO:0007669"/>
    <property type="project" value="InterPro"/>
</dbReference>
<dbReference type="InterPro" id="IPR036890">
    <property type="entry name" value="HATPase_C_sf"/>
</dbReference>
<dbReference type="OrthoDB" id="9809908at2"/>
<gene>
    <name evidence="1" type="ORF">ECE50_014700</name>
</gene>
<protein>
    <submittedName>
        <fullName evidence="1">Histidine kinase</fullName>
    </submittedName>
</protein>
<comment type="caution">
    <text evidence="1">The sequence shown here is derived from an EMBL/GenBank/DDBJ whole genome shotgun (WGS) entry which is preliminary data.</text>
</comment>
<name>A0A3S1D2W1_9BACT</name>
<organism evidence="1 2">
    <name type="scientific">Chitinophaga solisilvae</name>
    <dbReference type="NCBI Taxonomy" id="1233460"/>
    <lineage>
        <taxon>Bacteria</taxon>
        <taxon>Pseudomonadati</taxon>
        <taxon>Bacteroidota</taxon>
        <taxon>Chitinophagia</taxon>
        <taxon>Chitinophagales</taxon>
        <taxon>Chitinophagaceae</taxon>
        <taxon>Chitinophaga</taxon>
    </lineage>
</organism>
<evidence type="ECO:0000313" key="2">
    <source>
        <dbReference type="Proteomes" id="UP000281028"/>
    </source>
</evidence>
<dbReference type="EMBL" id="RIAR02000001">
    <property type="protein sequence ID" value="NSL88094.1"/>
    <property type="molecule type" value="Genomic_DNA"/>
</dbReference>
<sequence length="364" mass="42767">MRKETTGVRFKFWIHLIIWLLYASVCMWVYVVRAGYPDVILVEYVQIFLICAVFFYSNADFLLPVFFERKKYFSYTCWLLVSLALNNIIHYLVLAVIDGYWLGAKASARSLTPYEQTIGSVWWWFQSILLSFGYWFARLSIKRKEEVQTIRIEMAKKEVEQLKLVQDKLELENEVLRTQINPHFLFNTLGYFYNKVEDTHPDVAEGIVALTHIMRSSLRKVDTDGFVSLEEEVDNIDYLISIYKMRYSNNVYISFEKQVNCPHLRIVPHTLITLLENAFKHGDMHDPAHPLTVRLEADTTYISFFIHNKKRFGPKEISNGIGLAYVAKHLQKVYPDRHILQIDNKEFFYTLNLKITGESAVTLQ</sequence>
<dbReference type="AlphaFoldDB" id="A0A3S1D2W1"/>
<accession>A0A3S1D2W1</accession>
<keyword evidence="1" id="KW-0808">Transferase</keyword>
<keyword evidence="2" id="KW-1185">Reference proteome</keyword>
<keyword evidence="1" id="KW-0418">Kinase</keyword>
<dbReference type="Pfam" id="PF06580">
    <property type="entry name" value="His_kinase"/>
    <property type="match status" value="1"/>
</dbReference>
<dbReference type="Proteomes" id="UP000281028">
    <property type="component" value="Unassembled WGS sequence"/>
</dbReference>
<dbReference type="SUPFAM" id="SSF55874">
    <property type="entry name" value="ATPase domain of HSP90 chaperone/DNA topoisomerase II/histidine kinase"/>
    <property type="match status" value="1"/>
</dbReference>
<proteinExistence type="predicted"/>
<evidence type="ECO:0000313" key="1">
    <source>
        <dbReference type="EMBL" id="NSL88094.1"/>
    </source>
</evidence>
<dbReference type="InterPro" id="IPR010559">
    <property type="entry name" value="Sig_transdc_His_kin_internal"/>
</dbReference>
<dbReference type="PANTHER" id="PTHR34220:SF7">
    <property type="entry name" value="SENSOR HISTIDINE KINASE YPDA"/>
    <property type="match status" value="1"/>
</dbReference>
<dbReference type="PANTHER" id="PTHR34220">
    <property type="entry name" value="SENSOR HISTIDINE KINASE YPDA"/>
    <property type="match status" value="1"/>
</dbReference>
<dbReference type="InterPro" id="IPR050640">
    <property type="entry name" value="Bact_2-comp_sensor_kinase"/>
</dbReference>
<reference evidence="1" key="1">
    <citation type="submission" date="2020-05" db="EMBL/GenBank/DDBJ databases">
        <title>Chitinophaga laudate sp. nov., isolated from a tropical peat swamp.</title>
        <authorList>
            <person name="Goh C.B.S."/>
            <person name="Lee M.S."/>
            <person name="Parimannan S."/>
            <person name="Pasbakhsh P."/>
            <person name="Yule C.M."/>
            <person name="Rajandas H."/>
            <person name="Loke S."/>
            <person name="Croft L."/>
            <person name="Tan J.B.L."/>
        </authorList>
    </citation>
    <scope>NUCLEOTIDE SEQUENCE</scope>
    <source>
        <strain evidence="1">Mgbs1</strain>
    </source>
</reference>